<feature type="transmembrane region" description="Helical" evidence="2">
    <location>
        <begin position="214"/>
        <end position="235"/>
    </location>
</feature>
<keyword evidence="2" id="KW-0472">Membrane</keyword>
<organism evidence="3 4">
    <name type="scientific">Mesorhabditis belari</name>
    <dbReference type="NCBI Taxonomy" id="2138241"/>
    <lineage>
        <taxon>Eukaryota</taxon>
        <taxon>Metazoa</taxon>
        <taxon>Ecdysozoa</taxon>
        <taxon>Nematoda</taxon>
        <taxon>Chromadorea</taxon>
        <taxon>Rhabditida</taxon>
        <taxon>Rhabditina</taxon>
        <taxon>Rhabditomorpha</taxon>
        <taxon>Rhabditoidea</taxon>
        <taxon>Rhabditidae</taxon>
        <taxon>Mesorhabditinae</taxon>
        <taxon>Mesorhabditis</taxon>
    </lineage>
</organism>
<dbReference type="AlphaFoldDB" id="A0AAF3EFA9"/>
<dbReference type="WBParaSite" id="MBELARI_LOCUS12654.1">
    <property type="protein sequence ID" value="MBELARI_LOCUS12654.1"/>
    <property type="gene ID" value="MBELARI_LOCUS12654"/>
</dbReference>
<accession>A0AAF3EFA9</accession>
<evidence type="ECO:0000313" key="4">
    <source>
        <dbReference type="WBParaSite" id="MBELARI_LOCUS12654.1"/>
    </source>
</evidence>
<name>A0AAF3EFA9_9BILA</name>
<reference evidence="4" key="1">
    <citation type="submission" date="2024-02" db="UniProtKB">
        <authorList>
            <consortium name="WormBaseParasite"/>
        </authorList>
    </citation>
    <scope>IDENTIFICATION</scope>
</reference>
<feature type="compositionally biased region" description="Polar residues" evidence="1">
    <location>
        <begin position="30"/>
        <end position="51"/>
    </location>
</feature>
<keyword evidence="3" id="KW-1185">Reference proteome</keyword>
<feature type="region of interest" description="Disordered" evidence="1">
    <location>
        <begin position="1"/>
        <end position="55"/>
    </location>
</feature>
<sequence length="378" mass="43255">MSEGQENPSFEKDPNTSPTPIRRENENVVPESNGSESPRSIRSYHKGSNGTLTGGGMTKNYSKTVVLIIPIDYSRMSTYKKKMDIKQYKSKIDRRLGFCVLACLVIIATVLCVYGLIHEGVHSELTTYVNRTHQIAKELKAVMLDEYGNSENVTADDGKEWMTVEDLAHDAYMLSEVHSKVWWLFLGNLLIAILLTPILTFVHCGFVDGNGFKLVYRAVILACLIWFFAQFFYLLHPLLFGASRFPGMVDRLFITGYPRDEYQLNEIKSSFYCQWNPDPIYVKFRAARACMPIIKNSLFPAYTVILLIIFDVFPFVFAAFMYAWSACIKDQKHVSTMRTRVALNNQRRVNMPKGQDSYVPPDPKLIHLHSDDKHGRFV</sequence>
<evidence type="ECO:0000256" key="2">
    <source>
        <dbReference type="SAM" id="Phobius"/>
    </source>
</evidence>
<evidence type="ECO:0000256" key="1">
    <source>
        <dbReference type="SAM" id="MobiDB-lite"/>
    </source>
</evidence>
<feature type="transmembrane region" description="Helical" evidence="2">
    <location>
        <begin position="96"/>
        <end position="117"/>
    </location>
</feature>
<feature type="transmembrane region" description="Helical" evidence="2">
    <location>
        <begin position="301"/>
        <end position="324"/>
    </location>
</feature>
<protein>
    <submittedName>
        <fullName evidence="4">Uncharacterized protein</fullName>
    </submittedName>
</protein>
<keyword evidence="2" id="KW-1133">Transmembrane helix</keyword>
<proteinExistence type="predicted"/>
<evidence type="ECO:0000313" key="3">
    <source>
        <dbReference type="Proteomes" id="UP000887575"/>
    </source>
</evidence>
<keyword evidence="2" id="KW-0812">Transmembrane</keyword>
<dbReference type="Proteomes" id="UP000887575">
    <property type="component" value="Unassembled WGS sequence"/>
</dbReference>
<feature type="transmembrane region" description="Helical" evidence="2">
    <location>
        <begin position="181"/>
        <end position="202"/>
    </location>
</feature>